<protein>
    <submittedName>
        <fullName evidence="1">Tetratricopeptide repeat protein</fullName>
    </submittedName>
</protein>
<evidence type="ECO:0000313" key="2">
    <source>
        <dbReference type="Proteomes" id="UP000302163"/>
    </source>
</evidence>
<dbReference type="InterPro" id="IPR011990">
    <property type="entry name" value="TPR-like_helical_dom_sf"/>
</dbReference>
<dbReference type="OrthoDB" id="6480168at2"/>
<dbReference type="KEGG" id="izh:FEM41_15190"/>
<dbReference type="AlphaFoldDB" id="A0A4P8YQU7"/>
<gene>
    <name evidence="1" type="ORF">FEM41_15190</name>
</gene>
<dbReference type="Gene3D" id="1.25.40.10">
    <property type="entry name" value="Tetratricopeptide repeat domain"/>
    <property type="match status" value="1"/>
</dbReference>
<organism evidence="1 2">
    <name type="scientific">Jejubacter calystegiae</name>
    <dbReference type="NCBI Taxonomy" id="2579935"/>
    <lineage>
        <taxon>Bacteria</taxon>
        <taxon>Pseudomonadati</taxon>
        <taxon>Pseudomonadota</taxon>
        <taxon>Gammaproteobacteria</taxon>
        <taxon>Enterobacterales</taxon>
        <taxon>Enterobacteriaceae</taxon>
        <taxon>Jejubacter</taxon>
    </lineage>
</organism>
<dbReference type="Pfam" id="PF13432">
    <property type="entry name" value="TPR_16"/>
    <property type="match status" value="1"/>
</dbReference>
<keyword evidence="2" id="KW-1185">Reference proteome</keyword>
<evidence type="ECO:0000313" key="1">
    <source>
        <dbReference type="EMBL" id="QCT22713.1"/>
    </source>
</evidence>
<dbReference type="EMBL" id="CP040428">
    <property type="protein sequence ID" value="QCT22713.1"/>
    <property type="molecule type" value="Genomic_DNA"/>
</dbReference>
<accession>A0A4P8YQU7</accession>
<dbReference type="SUPFAM" id="SSF48452">
    <property type="entry name" value="TPR-like"/>
    <property type="match status" value="1"/>
</dbReference>
<name>A0A4P8YQU7_9ENTR</name>
<reference evidence="1 2" key="1">
    <citation type="submission" date="2019-05" db="EMBL/GenBank/DDBJ databases">
        <title>Complete genome sequence of Izhakiella calystegiae KSNA2, an endophyte isolated from beach morning glory (Calystegia soldanella).</title>
        <authorList>
            <person name="Jiang L."/>
            <person name="Jeong J.C."/>
            <person name="Kim C.Y."/>
            <person name="Kim D.H."/>
            <person name="Kim S.W."/>
            <person name="Lee j."/>
        </authorList>
    </citation>
    <scope>NUCLEOTIDE SEQUENCE [LARGE SCALE GENOMIC DNA]</scope>
    <source>
        <strain evidence="1 2">KSNA2</strain>
    </source>
</reference>
<sequence length="225" mass="25565">MSGFHASTENTQVQEDIYLKSRNYTGLINLYRSSLKKKDDPKIRYKLSKYYYQAGDYKSSLYYLQPLLKNPDQTIYTLQAQNMISLGDYPQAIRVTQQMLSRDNKYAEAYNLKGVALALSGKYSEANAAIQQARDMFIADDVAINNMAMIALLDQRYQDAVGLLLPQYLRGRKQERMIHNLVVGLVKVGDAGYAKQIVRAENLSDYPDELIDSLISLGPIKNEVL</sequence>
<proteinExistence type="predicted"/>
<dbReference type="Proteomes" id="UP000302163">
    <property type="component" value="Chromosome"/>
</dbReference>